<dbReference type="EMBL" id="JAWCUA010000007">
    <property type="protein sequence ID" value="MDU0112957.1"/>
    <property type="molecule type" value="Genomic_DNA"/>
</dbReference>
<dbReference type="InterPro" id="IPR041215">
    <property type="entry name" value="FlgO_dom"/>
</dbReference>
<feature type="domain" description="FlgO" evidence="1">
    <location>
        <begin position="98"/>
        <end position="223"/>
    </location>
</feature>
<keyword evidence="3" id="KW-1185">Reference proteome</keyword>
<accession>A0ABU3QZW1</accession>
<proteinExistence type="predicted"/>
<sequence length="244" mass="26601">MKKLIIGSIALSLLNGCASLDKWTDFEDQQVEASINSGASQPETNKISLLRSADPLENSANFQNQYQDKWSSSSNGQMGSHNGQAANTKNVNHYVRGIMQDLLTNLQYVNASTPMAVSSFVFLDSNYQSASLLGNQISEGFMHEVHKLGIPVVDFKATDYIRVTPGGDFVLSKDYIDLSPDIPIRYVLTGTLVRHQQGIMVNARIVGMESKAIVASAQGFIPSAISNHIMKSNNNDGIPVYTAQ</sequence>
<gene>
    <name evidence="2" type="ORF">RT723_08100</name>
</gene>
<reference evidence="2 3" key="1">
    <citation type="submission" date="2023-10" db="EMBL/GenBank/DDBJ databases">
        <title>Psychrosphaera aquimaarina strain SW33 isolated from seawater.</title>
        <authorList>
            <person name="Bayburt H."/>
            <person name="Kim J.M."/>
            <person name="Choi B.J."/>
            <person name="Jeon C.O."/>
        </authorList>
    </citation>
    <scope>NUCLEOTIDE SEQUENCE [LARGE SCALE GENOMIC DNA]</scope>
    <source>
        <strain evidence="2 3">KCTC 52743</strain>
    </source>
</reference>
<evidence type="ECO:0000313" key="3">
    <source>
        <dbReference type="Proteomes" id="UP001257914"/>
    </source>
</evidence>
<evidence type="ECO:0000259" key="1">
    <source>
        <dbReference type="Pfam" id="PF17680"/>
    </source>
</evidence>
<comment type="caution">
    <text evidence="2">The sequence shown here is derived from an EMBL/GenBank/DDBJ whole genome shotgun (WGS) entry which is preliminary data.</text>
</comment>
<dbReference type="Pfam" id="PF17680">
    <property type="entry name" value="FlgO"/>
    <property type="match status" value="1"/>
</dbReference>
<dbReference type="RefSeq" id="WP_252731636.1">
    <property type="nucleotide sequence ID" value="NZ_JAWCUA010000007.1"/>
</dbReference>
<evidence type="ECO:0000313" key="2">
    <source>
        <dbReference type="EMBL" id="MDU0112957.1"/>
    </source>
</evidence>
<organism evidence="2 3">
    <name type="scientific">Psychrosphaera aquimarina</name>
    <dbReference type="NCBI Taxonomy" id="2044854"/>
    <lineage>
        <taxon>Bacteria</taxon>
        <taxon>Pseudomonadati</taxon>
        <taxon>Pseudomonadota</taxon>
        <taxon>Gammaproteobacteria</taxon>
        <taxon>Alteromonadales</taxon>
        <taxon>Pseudoalteromonadaceae</taxon>
        <taxon>Psychrosphaera</taxon>
    </lineage>
</organism>
<name>A0ABU3QZW1_9GAMM</name>
<protein>
    <submittedName>
        <fullName evidence="2">FlgO family outer membrane protein</fullName>
    </submittedName>
</protein>
<dbReference type="Proteomes" id="UP001257914">
    <property type="component" value="Unassembled WGS sequence"/>
</dbReference>